<dbReference type="RefSeq" id="WP_127187806.1">
    <property type="nucleotide sequence ID" value="NZ_RZNJ01000002.1"/>
</dbReference>
<evidence type="ECO:0000256" key="1">
    <source>
        <dbReference type="SAM" id="Coils"/>
    </source>
</evidence>
<name>A0A433XFH2_9HYPH</name>
<dbReference type="AlphaFoldDB" id="A0A433XFH2"/>
<reference evidence="3 4" key="1">
    <citation type="journal article" date="2016" name="Int. J. Syst. Evol. Microbiol.">
        <title>Arsenicitalea aurantiaca gen. nov., sp. nov., a new member of the family Hyphomicrobiaceae, isolated from high-arsenic sediment.</title>
        <authorList>
            <person name="Mu Y."/>
            <person name="Zhou L."/>
            <person name="Zeng X.C."/>
            <person name="Liu L."/>
            <person name="Pan Y."/>
            <person name="Chen X."/>
            <person name="Wang J."/>
            <person name="Li S."/>
            <person name="Li W.J."/>
            <person name="Wang Y."/>
        </authorList>
    </citation>
    <scope>NUCLEOTIDE SEQUENCE [LARGE SCALE GENOMIC DNA]</scope>
    <source>
        <strain evidence="3 4">42-50</strain>
    </source>
</reference>
<accession>A0A433XFH2</accession>
<dbReference type="OrthoDB" id="7945190at2"/>
<sequence length="312" mass="31948">MARAADQFRQSDVTAWALVALCCGAFAVLAANVGARVPPQVFAALHASRADGATLNQLHGELISQQAAIAQLRQENATMSARFSLAEQRGSETSRRVGALEVSIPDLLEILPDNAPIDRSNLTASIGAAAESGDAPEQFDVFGGTMSVQRGPMMPQAAVLVAGDGSLQPMPPVPEPLAEPEPEADAPAGEEEAALEVPAAPDAEDDGTALLAALQLETIEELEAAQAVALGPDVARGDADAAWTDIAAKVGMLLIGLEPRFDGEGEAGRLVVGPLASPNAASALCQRLLPVGITCDPVPYRGERLGGAAEAG</sequence>
<organism evidence="3 4">
    <name type="scientific">Arsenicitalea aurantiaca</name>
    <dbReference type="NCBI Taxonomy" id="1783274"/>
    <lineage>
        <taxon>Bacteria</taxon>
        <taxon>Pseudomonadati</taxon>
        <taxon>Pseudomonadota</taxon>
        <taxon>Alphaproteobacteria</taxon>
        <taxon>Hyphomicrobiales</taxon>
        <taxon>Devosiaceae</taxon>
        <taxon>Arsenicitalea</taxon>
    </lineage>
</organism>
<evidence type="ECO:0000313" key="4">
    <source>
        <dbReference type="Proteomes" id="UP000281547"/>
    </source>
</evidence>
<feature type="compositionally biased region" description="Acidic residues" evidence="2">
    <location>
        <begin position="178"/>
        <end position="190"/>
    </location>
</feature>
<dbReference type="EMBL" id="RZNJ01000002">
    <property type="protein sequence ID" value="RUT32849.1"/>
    <property type="molecule type" value="Genomic_DNA"/>
</dbReference>
<comment type="caution">
    <text evidence="3">The sequence shown here is derived from an EMBL/GenBank/DDBJ whole genome shotgun (WGS) entry which is preliminary data.</text>
</comment>
<evidence type="ECO:0000313" key="3">
    <source>
        <dbReference type="EMBL" id="RUT32849.1"/>
    </source>
</evidence>
<dbReference type="Proteomes" id="UP000281547">
    <property type="component" value="Unassembled WGS sequence"/>
</dbReference>
<keyword evidence="1" id="KW-0175">Coiled coil</keyword>
<evidence type="ECO:0008006" key="5">
    <source>
        <dbReference type="Google" id="ProtNLM"/>
    </source>
</evidence>
<proteinExistence type="predicted"/>
<gene>
    <name evidence="3" type="ORF">EMQ25_06845</name>
</gene>
<protein>
    <recommendedName>
        <fullName evidence="5">SPOR domain-containing protein</fullName>
    </recommendedName>
</protein>
<feature type="coiled-coil region" evidence="1">
    <location>
        <begin position="55"/>
        <end position="89"/>
    </location>
</feature>
<feature type="region of interest" description="Disordered" evidence="2">
    <location>
        <begin position="165"/>
        <end position="190"/>
    </location>
</feature>
<keyword evidence="4" id="KW-1185">Reference proteome</keyword>
<evidence type="ECO:0000256" key="2">
    <source>
        <dbReference type="SAM" id="MobiDB-lite"/>
    </source>
</evidence>